<evidence type="ECO:0000256" key="4">
    <source>
        <dbReference type="ARBA" id="ARBA00022475"/>
    </source>
</evidence>
<dbReference type="GO" id="GO:0098797">
    <property type="term" value="C:plasma membrane protein complex"/>
    <property type="evidence" value="ECO:0007669"/>
    <property type="project" value="TreeGrafter"/>
</dbReference>
<evidence type="ECO:0000256" key="6">
    <source>
        <dbReference type="ARBA" id="ARBA00022692"/>
    </source>
</evidence>
<dbReference type="eggNOG" id="COG4219">
    <property type="taxonomic scope" value="Bacteria"/>
</dbReference>
<evidence type="ECO:0000256" key="8">
    <source>
        <dbReference type="ARBA" id="ARBA00022989"/>
    </source>
</evidence>
<feature type="domain" description="TonB C-terminal" evidence="11">
    <location>
        <begin position="586"/>
        <end position="676"/>
    </location>
</feature>
<keyword evidence="3" id="KW-0813">Transport</keyword>
<protein>
    <submittedName>
        <fullName evidence="12">Outer membrane transport energization protein TonB</fullName>
    </submittedName>
</protein>
<dbReference type="NCBIfam" id="TIGR01352">
    <property type="entry name" value="tonB_Cterm"/>
    <property type="match status" value="2"/>
</dbReference>
<keyword evidence="7" id="KW-0653">Protein transport</keyword>
<dbReference type="RefSeq" id="WP_073313553.1">
    <property type="nucleotide sequence ID" value="NZ_FQZN01000011.1"/>
</dbReference>
<dbReference type="SUPFAM" id="SSF74653">
    <property type="entry name" value="TolA/TonB C-terminal domain"/>
    <property type="match status" value="2"/>
</dbReference>
<evidence type="ECO:0000256" key="5">
    <source>
        <dbReference type="ARBA" id="ARBA00022519"/>
    </source>
</evidence>
<evidence type="ECO:0000256" key="7">
    <source>
        <dbReference type="ARBA" id="ARBA00022927"/>
    </source>
</evidence>
<feature type="transmembrane region" description="Helical" evidence="10">
    <location>
        <begin position="34"/>
        <end position="55"/>
    </location>
</feature>
<dbReference type="GO" id="GO:0015031">
    <property type="term" value="P:protein transport"/>
    <property type="evidence" value="ECO:0007669"/>
    <property type="project" value="UniProtKB-KW"/>
</dbReference>
<evidence type="ECO:0000313" key="13">
    <source>
        <dbReference type="Proteomes" id="UP000184192"/>
    </source>
</evidence>
<dbReference type="GO" id="GO:0031992">
    <property type="term" value="F:energy transducer activity"/>
    <property type="evidence" value="ECO:0007669"/>
    <property type="project" value="TreeGrafter"/>
</dbReference>
<keyword evidence="13" id="KW-1185">Reference proteome</keyword>
<dbReference type="CDD" id="cd07341">
    <property type="entry name" value="M56_BlaR1_MecR1_like"/>
    <property type="match status" value="1"/>
</dbReference>
<evidence type="ECO:0000256" key="1">
    <source>
        <dbReference type="ARBA" id="ARBA00004383"/>
    </source>
</evidence>
<dbReference type="Gene3D" id="3.30.1150.10">
    <property type="match status" value="2"/>
</dbReference>
<dbReference type="GeneID" id="92712139"/>
<proteinExistence type="inferred from homology"/>
<dbReference type="PANTHER" id="PTHR33446:SF2">
    <property type="entry name" value="PROTEIN TONB"/>
    <property type="match status" value="1"/>
</dbReference>
<dbReference type="eggNOG" id="COG0810">
    <property type="taxonomic scope" value="Bacteria"/>
</dbReference>
<dbReference type="Pfam" id="PF03544">
    <property type="entry name" value="TonB_C"/>
    <property type="match status" value="2"/>
</dbReference>
<evidence type="ECO:0000256" key="3">
    <source>
        <dbReference type="ARBA" id="ARBA00022448"/>
    </source>
</evidence>
<reference evidence="13" key="1">
    <citation type="submission" date="2016-11" db="EMBL/GenBank/DDBJ databases">
        <authorList>
            <person name="Varghese N."/>
            <person name="Submissions S."/>
        </authorList>
    </citation>
    <scope>NUCLEOTIDE SEQUENCE [LARGE SCALE GENOMIC DNA]</scope>
    <source>
        <strain evidence="13">DSM 26884</strain>
    </source>
</reference>
<keyword evidence="4" id="KW-1003">Cell membrane</keyword>
<keyword evidence="9 10" id="KW-0472">Membrane</keyword>
<feature type="transmembrane region" description="Helical" evidence="10">
    <location>
        <begin position="6"/>
        <end position="22"/>
    </location>
</feature>
<gene>
    <name evidence="12" type="ORF">SAMN05444350_11134</name>
</gene>
<name>A0A1M6F5B4_9BACE</name>
<evidence type="ECO:0000256" key="10">
    <source>
        <dbReference type="SAM" id="Phobius"/>
    </source>
</evidence>
<feature type="transmembrane region" description="Helical" evidence="10">
    <location>
        <begin position="271"/>
        <end position="291"/>
    </location>
</feature>
<evidence type="ECO:0000259" key="11">
    <source>
        <dbReference type="PROSITE" id="PS52015"/>
    </source>
</evidence>
<dbReference type="PANTHER" id="PTHR33446">
    <property type="entry name" value="PROTEIN TONB-RELATED"/>
    <property type="match status" value="1"/>
</dbReference>
<comment type="similarity">
    <text evidence="2">Belongs to the TonB family.</text>
</comment>
<dbReference type="AlphaFoldDB" id="A0A1M6F5B4"/>
<comment type="subcellular location">
    <subcellularLocation>
        <location evidence="1">Cell inner membrane</location>
        <topology evidence="1">Single-pass membrane protein</topology>
        <orientation evidence="1">Periplasmic side</orientation>
    </subcellularLocation>
</comment>
<dbReference type="InterPro" id="IPR037682">
    <property type="entry name" value="TonB_C"/>
</dbReference>
<sequence length="676" mass="76862">MLAYFLKINVAIALFYAFYRLFFYKDTFFTWRRAALLCFFAVSAVYPLLNIQTWITEQEPMVAMADLYADIILPEITLTPEQATADWKTLLLQTAGFVYWGVVCLLAIRLLIQLIGIIRLSFRCRKTLIGDTNVYLLRQAGGPFSFFHWIFIYPVSHTEDELSEILTHEKTHANQWHSVDVLISETICVFCWFNPFAWLMKREIRTNLEYLADNRVLETGHDSKAYQYHLLGLSHHKAAATIYNSFNVLPLKKRIKMMNKKRTREIGRTKYLMFLPLAALLMIISNIEAVARTTKEVAKDVIEAVEENLTPKTTTPDMEVATETAPLETPAPQQEKDKLVSYKGVVVDKDGKAVEGAEFLVDRRYDLPKGQSYVTGKDGSFSFKAFENAKMAVLWNKDGKMMVVTVTIDKENNSNMKIVMNREWQNPPANDPDNPVFEVVEQMPEFPDGGMPGLMQFLSKNIRYPVNAQKNGTQGRVTVQFIVNVDGSISHIGIIRGADPELDGEAVRVISTMPNWKPGMQKGKAVRVKYTVPVMFRLNDEKKEEFKPVPKIDESIVVVGYASQEKSPIEEDVVFEIVEQMPSFAGGMEGLMRYLSRNIKYPVTAQKARIQGRVLVQIIIDSNGNVTNPKITKSVDPSLDAEAIRVTANMPKWQPGMQRGKAVNVKYTFPIEFKLQ</sequence>
<dbReference type="FunFam" id="3.30.1150.10:FF:000002">
    <property type="entry name" value="Energy transducer TonB"/>
    <property type="match status" value="2"/>
</dbReference>
<dbReference type="GO" id="GO:0055085">
    <property type="term" value="P:transmembrane transport"/>
    <property type="evidence" value="ECO:0007669"/>
    <property type="project" value="InterPro"/>
</dbReference>
<evidence type="ECO:0000256" key="9">
    <source>
        <dbReference type="ARBA" id="ARBA00023136"/>
    </source>
</evidence>
<dbReference type="InterPro" id="IPR008756">
    <property type="entry name" value="Peptidase_M56"/>
</dbReference>
<accession>A0A1M6F5B4</accession>
<dbReference type="InterPro" id="IPR051045">
    <property type="entry name" value="TonB-dependent_transducer"/>
</dbReference>
<evidence type="ECO:0000256" key="2">
    <source>
        <dbReference type="ARBA" id="ARBA00006555"/>
    </source>
</evidence>
<evidence type="ECO:0000313" key="12">
    <source>
        <dbReference type="EMBL" id="SHI92856.1"/>
    </source>
</evidence>
<dbReference type="EMBL" id="FQZN01000011">
    <property type="protein sequence ID" value="SHI92856.1"/>
    <property type="molecule type" value="Genomic_DNA"/>
</dbReference>
<dbReference type="InterPro" id="IPR006260">
    <property type="entry name" value="TonB/TolA_C"/>
</dbReference>
<keyword evidence="8 10" id="KW-1133">Transmembrane helix</keyword>
<feature type="domain" description="TonB C-terminal" evidence="11">
    <location>
        <begin position="449"/>
        <end position="545"/>
    </location>
</feature>
<dbReference type="Pfam" id="PF05569">
    <property type="entry name" value="Peptidase_M56"/>
    <property type="match status" value="1"/>
</dbReference>
<dbReference type="PROSITE" id="PS52015">
    <property type="entry name" value="TONB_CTD"/>
    <property type="match status" value="2"/>
</dbReference>
<feature type="transmembrane region" description="Helical" evidence="10">
    <location>
        <begin position="97"/>
        <end position="122"/>
    </location>
</feature>
<dbReference type="Proteomes" id="UP000184192">
    <property type="component" value="Unassembled WGS sequence"/>
</dbReference>
<organism evidence="12 13">
    <name type="scientific">Bacteroides stercorirosoris</name>
    <dbReference type="NCBI Taxonomy" id="871324"/>
    <lineage>
        <taxon>Bacteria</taxon>
        <taxon>Pseudomonadati</taxon>
        <taxon>Bacteroidota</taxon>
        <taxon>Bacteroidia</taxon>
        <taxon>Bacteroidales</taxon>
        <taxon>Bacteroidaceae</taxon>
        <taxon>Bacteroides</taxon>
    </lineage>
</organism>
<keyword evidence="6 10" id="KW-0812">Transmembrane</keyword>
<keyword evidence="5" id="KW-0997">Cell inner membrane</keyword>